<dbReference type="SUPFAM" id="SSF47413">
    <property type="entry name" value="lambda repressor-like DNA-binding domains"/>
    <property type="match status" value="1"/>
</dbReference>
<sequence>MGATPLRGKWSDPLGSALAVGPVLSGPADHSLLWHAYRRQWTGCISEQEADFRISLESQERPWKGVERVGISPSEFLLRELRRRRTFADVTQEALAAKCFCSNSQISAIETGTTPVTIKHLRLVDSALETGGYFERLWEELVKDDAAPVWLREWLEYERDARTLRWYEPAFVPGLFQTEAYARAALAIGRLTAAQVEQRVASRMERQAILDRDSPPQIFVVLDEMVVRRLCGSRHVMAEQVEHLLNLAGRPNVTLHLVPTTLGLYSGMAGGFILADMPDNSRVGYVDNQLTAQVVTRGEDVASLGVSWDAVQGEALPRAQTLDLLKEVTKSWT</sequence>
<comment type="caution">
    <text evidence="2">The sequence shown here is derived from an EMBL/GenBank/DDBJ whole genome shotgun (WGS) entry which is preliminary data.</text>
</comment>
<dbReference type="Gene3D" id="1.10.260.40">
    <property type="entry name" value="lambda repressor-like DNA-binding domains"/>
    <property type="match status" value="1"/>
</dbReference>
<dbReference type="InterPro" id="IPR043917">
    <property type="entry name" value="DUF5753"/>
</dbReference>
<protein>
    <submittedName>
        <fullName evidence="2">Transcriptional regulator</fullName>
    </submittedName>
</protein>
<evidence type="ECO:0000259" key="1">
    <source>
        <dbReference type="PROSITE" id="PS50943"/>
    </source>
</evidence>
<dbReference type="Pfam" id="PF19054">
    <property type="entry name" value="DUF5753"/>
    <property type="match status" value="1"/>
</dbReference>
<reference evidence="2 3" key="1">
    <citation type="submission" date="2021-01" db="EMBL/GenBank/DDBJ databases">
        <title>Whole genome shotgun sequence of Plantactinospora mayteni NBRC 109088.</title>
        <authorList>
            <person name="Komaki H."/>
            <person name="Tamura T."/>
        </authorList>
    </citation>
    <scope>NUCLEOTIDE SEQUENCE [LARGE SCALE GENOMIC DNA]</scope>
    <source>
        <strain evidence="2 3">NBRC 109088</strain>
    </source>
</reference>
<dbReference type="PROSITE" id="PS50943">
    <property type="entry name" value="HTH_CROC1"/>
    <property type="match status" value="1"/>
</dbReference>
<evidence type="ECO:0000313" key="2">
    <source>
        <dbReference type="EMBL" id="GIG94994.1"/>
    </source>
</evidence>
<name>A0ABQ4EJW0_9ACTN</name>
<dbReference type="InterPro" id="IPR010982">
    <property type="entry name" value="Lambda_DNA-bd_dom_sf"/>
</dbReference>
<proteinExistence type="predicted"/>
<dbReference type="Pfam" id="PF13560">
    <property type="entry name" value="HTH_31"/>
    <property type="match status" value="1"/>
</dbReference>
<feature type="domain" description="HTH cro/C1-type" evidence="1">
    <location>
        <begin position="78"/>
        <end position="134"/>
    </location>
</feature>
<organism evidence="2 3">
    <name type="scientific">Plantactinospora mayteni</name>
    <dbReference type="NCBI Taxonomy" id="566021"/>
    <lineage>
        <taxon>Bacteria</taxon>
        <taxon>Bacillati</taxon>
        <taxon>Actinomycetota</taxon>
        <taxon>Actinomycetes</taxon>
        <taxon>Micromonosporales</taxon>
        <taxon>Micromonosporaceae</taxon>
        <taxon>Plantactinospora</taxon>
    </lineage>
</organism>
<keyword evidence="3" id="KW-1185">Reference proteome</keyword>
<gene>
    <name evidence="2" type="ORF">Pma05_15670</name>
</gene>
<dbReference type="EMBL" id="BONX01000008">
    <property type="protein sequence ID" value="GIG94994.1"/>
    <property type="molecule type" value="Genomic_DNA"/>
</dbReference>
<evidence type="ECO:0000313" key="3">
    <source>
        <dbReference type="Proteomes" id="UP000621500"/>
    </source>
</evidence>
<dbReference type="Proteomes" id="UP000621500">
    <property type="component" value="Unassembled WGS sequence"/>
</dbReference>
<dbReference type="SMART" id="SM00530">
    <property type="entry name" value="HTH_XRE"/>
    <property type="match status" value="1"/>
</dbReference>
<accession>A0ABQ4EJW0</accession>
<dbReference type="CDD" id="cd00093">
    <property type="entry name" value="HTH_XRE"/>
    <property type="match status" value="1"/>
</dbReference>
<dbReference type="InterPro" id="IPR001387">
    <property type="entry name" value="Cro/C1-type_HTH"/>
</dbReference>